<evidence type="ECO:0000313" key="8">
    <source>
        <dbReference type="EMBL" id="KAI5067555.1"/>
    </source>
</evidence>
<organism evidence="8 9">
    <name type="scientific">Adiantum capillus-veneris</name>
    <name type="common">Maidenhair fern</name>
    <dbReference type="NCBI Taxonomy" id="13818"/>
    <lineage>
        <taxon>Eukaryota</taxon>
        <taxon>Viridiplantae</taxon>
        <taxon>Streptophyta</taxon>
        <taxon>Embryophyta</taxon>
        <taxon>Tracheophyta</taxon>
        <taxon>Polypodiopsida</taxon>
        <taxon>Polypodiidae</taxon>
        <taxon>Polypodiales</taxon>
        <taxon>Pteridineae</taxon>
        <taxon>Pteridaceae</taxon>
        <taxon>Vittarioideae</taxon>
        <taxon>Adiantum</taxon>
    </lineage>
</organism>
<dbReference type="EMBL" id="JABFUD020000017">
    <property type="protein sequence ID" value="KAI5067555.1"/>
    <property type="molecule type" value="Genomic_DNA"/>
</dbReference>
<dbReference type="GO" id="GO:0032259">
    <property type="term" value="P:methylation"/>
    <property type="evidence" value="ECO:0007669"/>
    <property type="project" value="UniProtKB-UniRule"/>
</dbReference>
<evidence type="ECO:0000256" key="3">
    <source>
        <dbReference type="ARBA" id="ARBA00022603"/>
    </source>
</evidence>
<dbReference type="SUPFAM" id="SSF53335">
    <property type="entry name" value="S-adenosyl-L-methionine-dependent methyltransferases"/>
    <property type="match status" value="1"/>
</dbReference>
<dbReference type="GO" id="GO:0009820">
    <property type="term" value="P:alkaloid metabolic process"/>
    <property type="evidence" value="ECO:0007669"/>
    <property type="project" value="UniProtKB-KW"/>
</dbReference>
<keyword evidence="4 6" id="KW-0808">Transferase</keyword>
<dbReference type="CDD" id="cd02440">
    <property type="entry name" value="AdoMet_MTases"/>
    <property type="match status" value="1"/>
</dbReference>
<evidence type="ECO:0000256" key="6">
    <source>
        <dbReference type="PROSITE-ProRule" id="PRU00914"/>
    </source>
</evidence>
<evidence type="ECO:0000256" key="4">
    <source>
        <dbReference type="ARBA" id="ARBA00022679"/>
    </source>
</evidence>
<gene>
    <name evidence="8" type="ORF">GOP47_0018083</name>
</gene>
<evidence type="ECO:0000256" key="2">
    <source>
        <dbReference type="ARBA" id="ARBA00022589"/>
    </source>
</evidence>
<evidence type="ECO:0000313" key="9">
    <source>
        <dbReference type="Proteomes" id="UP000886520"/>
    </source>
</evidence>
<protein>
    <recommendedName>
        <fullName evidence="7">Methyltransferase type 11 domain-containing protein</fullName>
    </recommendedName>
</protein>
<dbReference type="InterPro" id="IPR025774">
    <property type="entry name" value="PiNMT-like"/>
</dbReference>
<comment type="caution">
    <text evidence="8">The sequence shown here is derived from an EMBL/GenBank/DDBJ whole genome shotgun (WGS) entry which is preliminary data.</text>
</comment>
<dbReference type="InterPro" id="IPR050447">
    <property type="entry name" value="Erg6_SMT_methyltransf"/>
</dbReference>
<dbReference type="PANTHER" id="PTHR44068">
    <property type="entry name" value="ZGC:194242"/>
    <property type="match status" value="1"/>
</dbReference>
<dbReference type="GO" id="GO:0008757">
    <property type="term" value="F:S-adenosylmethionine-dependent methyltransferase activity"/>
    <property type="evidence" value="ECO:0007669"/>
    <property type="project" value="InterPro"/>
</dbReference>
<name>A0A9D4ZBH7_ADICA</name>
<comment type="pathway">
    <text evidence="1">Alkaloid biosynthesis.</text>
</comment>
<dbReference type="InterPro" id="IPR013216">
    <property type="entry name" value="Methyltransf_11"/>
</dbReference>
<dbReference type="Pfam" id="PF08241">
    <property type="entry name" value="Methyltransf_11"/>
    <property type="match status" value="1"/>
</dbReference>
<dbReference type="OrthoDB" id="8300214at2759"/>
<proteinExistence type="inferred from homology"/>
<feature type="domain" description="Methyltransferase type 11" evidence="7">
    <location>
        <begin position="128"/>
        <end position="226"/>
    </location>
</feature>
<accession>A0A9D4ZBH7</accession>
<dbReference type="Proteomes" id="UP000886520">
    <property type="component" value="Chromosome 17"/>
</dbReference>
<keyword evidence="9" id="KW-1185">Reference proteome</keyword>
<keyword evidence="3 6" id="KW-0489">Methyltransferase</keyword>
<dbReference type="PANTHER" id="PTHR44068:SF11">
    <property type="entry name" value="GERANYL DIPHOSPHATE 2-C-METHYLTRANSFERASE"/>
    <property type="match status" value="1"/>
</dbReference>
<dbReference type="InterPro" id="IPR029063">
    <property type="entry name" value="SAM-dependent_MTases_sf"/>
</dbReference>
<sequence length="345" mass="38033">MATTFMRSRLVAPADHGFHSSGSKRLPFRLVTHKKTWLLAVATASASGQRSISELNEGIAHFYDSSSSVWEDIWGEHMHHGFYDVGLPLPAALSADHRAAQVRMIEESLAWAGISGESKVKTQPQRILDVGCGIGGSSRYLAHKYDAHVLGITLSPVQAKRATQVTSSAGLSDRVKFQVADALNQPFPDEQFDFVWSMESGEHMPDKEKFMAELVRVTKPGGQILIVTWCHRELQANETALTSKEQELLDKICESYYLPAWCTASKYVDIAQSMGLENIKSADWSKHITPFWPAVIVSALSFKGLRGLVTSGWTTVKGAVAMAYMVQGYNTGLIKFALITARKQS</sequence>
<comment type="similarity">
    <text evidence="6">Belongs to the class I-like SAM-binding methyltransferase superfamily. gTMT family.</text>
</comment>
<dbReference type="Gene3D" id="3.40.50.150">
    <property type="entry name" value="Vaccinia Virus protein VP39"/>
    <property type="match status" value="1"/>
</dbReference>
<feature type="region of interest" description="SAM motif I" evidence="6">
    <location>
        <begin position="127"/>
        <end position="136"/>
    </location>
</feature>
<keyword evidence="2" id="KW-0017">Alkaloid metabolism</keyword>
<dbReference type="PROSITE" id="PS51581">
    <property type="entry name" value="SAM_GTMT"/>
    <property type="match status" value="1"/>
</dbReference>
<keyword evidence="5 6" id="KW-0949">S-adenosyl-L-methionine</keyword>
<feature type="region of interest" description="SAM motif III" evidence="6">
    <location>
        <begin position="217"/>
        <end position="226"/>
    </location>
</feature>
<feature type="region of interest" description="SAM motif II" evidence="6">
    <location>
        <begin position="190"/>
        <end position="198"/>
    </location>
</feature>
<evidence type="ECO:0000256" key="1">
    <source>
        <dbReference type="ARBA" id="ARBA00004913"/>
    </source>
</evidence>
<dbReference type="AlphaFoldDB" id="A0A9D4ZBH7"/>
<reference evidence="8" key="1">
    <citation type="submission" date="2021-01" db="EMBL/GenBank/DDBJ databases">
        <title>Adiantum capillus-veneris genome.</title>
        <authorList>
            <person name="Fang Y."/>
            <person name="Liao Q."/>
        </authorList>
    </citation>
    <scope>NUCLEOTIDE SEQUENCE</scope>
    <source>
        <strain evidence="8">H3</strain>
        <tissue evidence="8">Leaf</tissue>
    </source>
</reference>
<evidence type="ECO:0000256" key="5">
    <source>
        <dbReference type="ARBA" id="ARBA00022691"/>
    </source>
</evidence>
<evidence type="ECO:0000259" key="7">
    <source>
        <dbReference type="Pfam" id="PF08241"/>
    </source>
</evidence>